<accession>A0A2G8SE02</accession>
<feature type="compositionally biased region" description="Polar residues" evidence="8">
    <location>
        <begin position="796"/>
        <end position="819"/>
    </location>
</feature>
<feature type="compositionally biased region" description="Basic and acidic residues" evidence="8">
    <location>
        <begin position="116"/>
        <end position="128"/>
    </location>
</feature>
<feature type="compositionally biased region" description="Basic and acidic residues" evidence="8">
    <location>
        <begin position="337"/>
        <end position="350"/>
    </location>
</feature>
<feature type="compositionally biased region" description="Polar residues" evidence="8">
    <location>
        <begin position="134"/>
        <end position="146"/>
    </location>
</feature>
<keyword evidence="5" id="KW-0159">Chromosome partition</keyword>
<dbReference type="AlphaFoldDB" id="A0A2G8SE02"/>
<feature type="region of interest" description="Disordered" evidence="8">
    <location>
        <begin position="288"/>
        <end position="439"/>
    </location>
</feature>
<dbReference type="InterPro" id="IPR005635">
    <property type="entry name" value="Inner_centromere_prot_ARK-bd"/>
</dbReference>
<dbReference type="PANTHER" id="PTHR13142">
    <property type="entry name" value="INNER CENTROMERE PROTEIN"/>
    <property type="match status" value="1"/>
</dbReference>
<evidence type="ECO:0000256" key="7">
    <source>
        <dbReference type="ARBA" id="ARBA00023242"/>
    </source>
</evidence>
<evidence type="ECO:0000313" key="10">
    <source>
        <dbReference type="EMBL" id="PIL32000.1"/>
    </source>
</evidence>
<evidence type="ECO:0000256" key="4">
    <source>
        <dbReference type="ARBA" id="ARBA00022490"/>
    </source>
</evidence>
<feature type="compositionally biased region" description="Basic and acidic residues" evidence="8">
    <location>
        <begin position="960"/>
        <end position="1020"/>
    </location>
</feature>
<dbReference type="Pfam" id="PF03941">
    <property type="entry name" value="INCENP_ARK-bind"/>
    <property type="match status" value="1"/>
</dbReference>
<organism evidence="10 11">
    <name type="scientific">Ganoderma sinense ZZ0214-1</name>
    <dbReference type="NCBI Taxonomy" id="1077348"/>
    <lineage>
        <taxon>Eukaryota</taxon>
        <taxon>Fungi</taxon>
        <taxon>Dikarya</taxon>
        <taxon>Basidiomycota</taxon>
        <taxon>Agaricomycotina</taxon>
        <taxon>Agaricomycetes</taxon>
        <taxon>Polyporales</taxon>
        <taxon>Polyporaceae</taxon>
        <taxon>Ganoderma</taxon>
    </lineage>
</organism>
<feature type="region of interest" description="Disordered" evidence="8">
    <location>
        <begin position="952"/>
        <end position="1178"/>
    </location>
</feature>
<gene>
    <name evidence="10" type="ORF">GSI_06704</name>
</gene>
<feature type="region of interest" description="Disordered" evidence="8">
    <location>
        <begin position="116"/>
        <end position="146"/>
    </location>
</feature>
<evidence type="ECO:0000256" key="1">
    <source>
        <dbReference type="ARBA" id="ARBA00004123"/>
    </source>
</evidence>
<name>A0A2G8SE02_9APHY</name>
<evidence type="ECO:0000256" key="5">
    <source>
        <dbReference type="ARBA" id="ARBA00022829"/>
    </source>
</evidence>
<evidence type="ECO:0000259" key="9">
    <source>
        <dbReference type="Pfam" id="PF03941"/>
    </source>
</evidence>
<dbReference type="OrthoDB" id="6123at2759"/>
<evidence type="ECO:0000256" key="6">
    <source>
        <dbReference type="ARBA" id="ARBA00023212"/>
    </source>
</evidence>
<feature type="compositionally biased region" description="Low complexity" evidence="8">
    <location>
        <begin position="638"/>
        <end position="652"/>
    </location>
</feature>
<feature type="compositionally biased region" description="Low complexity" evidence="8">
    <location>
        <begin position="906"/>
        <end position="923"/>
    </location>
</feature>
<sequence length="1245" mass="134385">MDGSRPGEAGVVAWCNSIRFTMANDPGRQFLHEQIQREGFDFLDMYLENFLDGPRKEPVIELLKTPGRKKNAAGKTRAATAAAAKVQVVTSISFEDGTTKENRGPMSDFQRALLQAKEEGDASKEKRSTKQRSLEQSSSQSGTLGKPLTNQRIVTIADSPAVYVSESAMEVDEHVPLSAPAFSFIQPTSQPTVHETSLQAPVDTVKELSMIAEDDEIVERSRASIGNPTPREPELVEVAAQPSMHTEIQTYPDAHMQDDDVNSGGEADFEEPANDDITAASVTTFHTIPLSPSHQSDPDPQSARTAEYHTAPLPRVSLPPVPVEDEPHSHTAPLPSSRHEEYTMPLREEPTAPVPGLSRKPSVSQFTGLPAPSPLRKSLRTPGDAGLPAGSTVPPSLGKRASTSWLSKARETKAMETTSKRTSTLGPGTTTFAANKRKSSEMLEAANEVLRSLEEEERAVKIPKLANSPATGLSDTKGKGKASSPDTFMHAVALQSQPATAAEVLNVAVTVPAPPVNDDDQDDMLTTILKNHGSRVAKSTSKSLGGNAAAALAEARAAAEARVAERHKLEMGHVSMGSEEKGSTVDAQPAPEQSNESERRLSVSDLIPASKGKSTEKPQTSAAQVRQPTPPGASASDSTTPPNSPPRSRNTSFVAPTGPVFSKPAPSVARTEAPVVPATRDYKLPTENPFSIPAAMTLGMGIKFRPLSAQSSKASVFSDVVFDRPDASPAWQPSTQDTSYSAAQSQSQSKGDVDDDDDALDADDSWGVDDKFGGHQMWTPFGFQSAHPDQLKDDTMTWSTIPSRSTSQKAGDTQPTRSLFPTREEAEEEGEEPEPERGFAERLAAAAQHMSDVEESVNDEADVAMDVDEDDVQDRAEEDDLEGAILAGKSTVKLVQKSDVSSQPRSDSQQSMASTTSSQSNSNLGILGQASKLVSSVFGGGKKAKPEVKSLQLAAAAAKKQQEEQEKKAQRLKEMEARRQQALQRKADEEKARQLEEERKIKEEAERRKREREEHTDKRPLSRAASAPKKNEDDTTKRKLGLATSQKPPSKDKKDNAAPKTTKPGVSAPSKSMLKSALKQPTAGSSVPATPGTSKVPGPKTVKHAPSSSNIKIPPPAASKGKEKDTAEPSQSRPKTPALEPPRVASESIELPDINSEYSDSEDEDRPKPNLPDWAKSPDIAAALQQQSTINPDDIFGRIGPLRMEEIFRTRHSRFRARTSSANWTGTDELTREEEREYARRMGFK</sequence>
<feature type="compositionally biased region" description="Low complexity" evidence="8">
    <location>
        <begin position="289"/>
        <end position="302"/>
    </location>
</feature>
<feature type="compositionally biased region" description="Polar residues" evidence="8">
    <location>
        <begin position="1082"/>
        <end position="1093"/>
    </location>
</feature>
<feature type="region of interest" description="Disordered" evidence="8">
    <location>
        <begin position="573"/>
        <end position="672"/>
    </location>
</feature>
<dbReference type="STRING" id="1077348.A0A2G8SE02"/>
<keyword evidence="4" id="KW-0963">Cytoplasm</keyword>
<reference evidence="10 11" key="1">
    <citation type="journal article" date="2015" name="Sci. Rep.">
        <title>Chromosome-level genome map provides insights into diverse defense mechanisms in the medicinal fungus Ganoderma sinense.</title>
        <authorList>
            <person name="Zhu Y."/>
            <person name="Xu J."/>
            <person name="Sun C."/>
            <person name="Zhou S."/>
            <person name="Xu H."/>
            <person name="Nelson D.R."/>
            <person name="Qian J."/>
            <person name="Song J."/>
            <person name="Luo H."/>
            <person name="Xiang L."/>
            <person name="Li Y."/>
            <person name="Xu Z."/>
            <person name="Ji A."/>
            <person name="Wang L."/>
            <person name="Lu S."/>
            <person name="Hayward A."/>
            <person name="Sun W."/>
            <person name="Li X."/>
            <person name="Schwartz D.C."/>
            <person name="Wang Y."/>
            <person name="Chen S."/>
        </authorList>
    </citation>
    <scope>NUCLEOTIDE SEQUENCE [LARGE SCALE GENOMIC DNA]</scope>
    <source>
        <strain evidence="10 11">ZZ0214-1</strain>
    </source>
</reference>
<evidence type="ECO:0000256" key="8">
    <source>
        <dbReference type="SAM" id="MobiDB-lite"/>
    </source>
</evidence>
<proteinExistence type="inferred from homology"/>
<dbReference type="GO" id="GO:0005819">
    <property type="term" value="C:spindle"/>
    <property type="evidence" value="ECO:0007669"/>
    <property type="project" value="UniProtKB-SubCell"/>
</dbReference>
<feature type="region of interest" description="Disordered" evidence="8">
    <location>
        <begin position="725"/>
        <end position="768"/>
    </location>
</feature>
<feature type="compositionally biased region" description="Acidic residues" evidence="8">
    <location>
        <begin position="825"/>
        <end position="834"/>
    </location>
</feature>
<dbReference type="EMBL" id="AYKW01000012">
    <property type="protein sequence ID" value="PIL32000.1"/>
    <property type="molecule type" value="Genomic_DNA"/>
</dbReference>
<feature type="compositionally biased region" description="Polar residues" evidence="8">
    <location>
        <begin position="617"/>
        <end position="627"/>
    </location>
</feature>
<feature type="compositionally biased region" description="Low complexity" evidence="8">
    <location>
        <begin position="734"/>
        <end position="749"/>
    </location>
</feature>
<dbReference type="PANTHER" id="PTHR13142:SF1">
    <property type="entry name" value="INNER CENTROMERE PROTEIN"/>
    <property type="match status" value="1"/>
</dbReference>
<evidence type="ECO:0000256" key="3">
    <source>
        <dbReference type="ARBA" id="ARBA00010042"/>
    </source>
</evidence>
<feature type="region of interest" description="Disordered" evidence="8">
    <location>
        <begin position="783"/>
        <end position="923"/>
    </location>
</feature>
<keyword evidence="6" id="KW-0206">Cytoskeleton</keyword>
<dbReference type="GO" id="GO:0007059">
    <property type="term" value="P:chromosome segregation"/>
    <property type="evidence" value="ECO:0007669"/>
    <property type="project" value="UniProtKB-KW"/>
</dbReference>
<comment type="caution">
    <text evidence="10">The sequence shown here is derived from an EMBL/GenBank/DDBJ whole genome shotgun (WGS) entry which is preliminary data.</text>
</comment>
<feature type="compositionally biased region" description="Acidic residues" evidence="8">
    <location>
        <begin position="853"/>
        <end position="882"/>
    </location>
</feature>
<dbReference type="GO" id="GO:0005634">
    <property type="term" value="C:nucleus"/>
    <property type="evidence" value="ECO:0007669"/>
    <property type="project" value="UniProtKB-SubCell"/>
</dbReference>
<evidence type="ECO:0000256" key="2">
    <source>
        <dbReference type="ARBA" id="ARBA00004186"/>
    </source>
</evidence>
<evidence type="ECO:0000313" key="11">
    <source>
        <dbReference type="Proteomes" id="UP000230002"/>
    </source>
</evidence>
<comment type="subcellular location">
    <subcellularLocation>
        <location evidence="2">Cytoplasm</location>
        <location evidence="2">Cytoskeleton</location>
        <location evidence="2">Spindle</location>
    </subcellularLocation>
    <subcellularLocation>
        <location evidence="1">Nucleus</location>
    </subcellularLocation>
</comment>
<feature type="compositionally biased region" description="Polar residues" evidence="8">
    <location>
        <begin position="415"/>
        <end position="433"/>
    </location>
</feature>
<keyword evidence="7" id="KW-0539">Nucleus</keyword>
<feature type="region of interest" description="Disordered" evidence="8">
    <location>
        <begin position="461"/>
        <end position="484"/>
    </location>
</feature>
<feature type="domain" description="Inner centromere protein ARK-binding" evidence="9">
    <location>
        <begin position="1153"/>
        <end position="1208"/>
    </location>
</feature>
<keyword evidence="11" id="KW-1185">Reference proteome</keyword>
<feature type="compositionally biased region" description="Acidic residues" evidence="8">
    <location>
        <begin position="753"/>
        <end position="767"/>
    </location>
</feature>
<comment type="similarity">
    <text evidence="3">Belongs to the INCENP family.</text>
</comment>
<dbReference type="Proteomes" id="UP000230002">
    <property type="component" value="Unassembled WGS sequence"/>
</dbReference>
<protein>
    <recommendedName>
        <fullName evidence="9">Inner centromere protein ARK-binding domain-containing protein</fullName>
    </recommendedName>
</protein>